<dbReference type="NCBIfam" id="NF041670">
    <property type="entry name" value="GvpQ"/>
    <property type="match status" value="1"/>
</dbReference>
<feature type="region of interest" description="Disordered" evidence="2">
    <location>
        <begin position="133"/>
        <end position="190"/>
    </location>
</feature>
<gene>
    <name evidence="4" type="ORF">D8M04_14080</name>
</gene>
<evidence type="ECO:0000313" key="5">
    <source>
        <dbReference type="Proteomes" id="UP000270219"/>
    </source>
</evidence>
<keyword evidence="3" id="KW-1133">Transmembrane helix</keyword>
<evidence type="ECO:0000313" key="4">
    <source>
        <dbReference type="EMBL" id="RLL42682.1"/>
    </source>
</evidence>
<evidence type="ECO:0000256" key="3">
    <source>
        <dbReference type="SAM" id="Phobius"/>
    </source>
</evidence>
<evidence type="ECO:0000256" key="1">
    <source>
        <dbReference type="SAM" id="Coils"/>
    </source>
</evidence>
<dbReference type="EMBL" id="RCHR01000005">
    <property type="protein sequence ID" value="RLL42682.1"/>
    <property type="molecule type" value="Genomic_DNA"/>
</dbReference>
<dbReference type="RefSeq" id="WP_121524049.1">
    <property type="nucleotide sequence ID" value="NZ_RCHR01000005.1"/>
</dbReference>
<dbReference type="OrthoDB" id="2966464at2"/>
<protein>
    <submittedName>
        <fullName evidence="4">Gas vesicle protein GvpQ</fullName>
    </submittedName>
</protein>
<dbReference type="AlphaFoldDB" id="A0A498D3D0"/>
<keyword evidence="1" id="KW-0175">Coiled coil</keyword>
<dbReference type="Proteomes" id="UP000270219">
    <property type="component" value="Unassembled WGS sequence"/>
</dbReference>
<comment type="caution">
    <text evidence="4">The sequence shown here is derived from an EMBL/GenBank/DDBJ whole genome shotgun (WGS) entry which is preliminary data.</text>
</comment>
<accession>A0A498D3D0</accession>
<evidence type="ECO:0000256" key="2">
    <source>
        <dbReference type="SAM" id="MobiDB-lite"/>
    </source>
</evidence>
<proteinExistence type="predicted"/>
<feature type="coiled-coil region" evidence="1">
    <location>
        <begin position="58"/>
        <end position="108"/>
    </location>
</feature>
<feature type="transmembrane region" description="Helical" evidence="3">
    <location>
        <begin position="15"/>
        <end position="33"/>
    </location>
</feature>
<dbReference type="InterPro" id="IPR049647">
    <property type="entry name" value="GvpQ-like"/>
</dbReference>
<sequence>MKTPQERKTNHTRTAALTAGATLFFVISAPLLVPKVRHGAKKIAPKVKDALKRADGPVEFEEEAKSELKKEMAEQFREQFVESIQSELKNVQRKLRKKKKENAEKVHNNAKKAEGIMQDTLLKVKDNVAGAKEAGESFQKQVKDRTAQNRKLKGADQIKGASRIKSSATVKSVANIKGHNNIKHQTDNDE</sequence>
<name>A0A498D3D0_9BACI</name>
<keyword evidence="3" id="KW-0472">Membrane</keyword>
<keyword evidence="5" id="KW-1185">Reference proteome</keyword>
<organism evidence="4 5">
    <name type="scientific">Oceanobacillus piezotolerans</name>
    <dbReference type="NCBI Taxonomy" id="2448030"/>
    <lineage>
        <taxon>Bacteria</taxon>
        <taxon>Bacillati</taxon>
        <taxon>Bacillota</taxon>
        <taxon>Bacilli</taxon>
        <taxon>Bacillales</taxon>
        <taxon>Bacillaceae</taxon>
        <taxon>Oceanobacillus</taxon>
    </lineage>
</organism>
<reference evidence="4 5" key="1">
    <citation type="submission" date="2018-10" db="EMBL/GenBank/DDBJ databases">
        <title>Oceanobacillus sp. YLB-02 draft genome.</title>
        <authorList>
            <person name="Yu L."/>
        </authorList>
    </citation>
    <scope>NUCLEOTIDE SEQUENCE [LARGE SCALE GENOMIC DNA]</scope>
    <source>
        <strain evidence="4 5">YLB-02</strain>
    </source>
</reference>
<keyword evidence="3" id="KW-0812">Transmembrane</keyword>